<dbReference type="Pfam" id="PF05729">
    <property type="entry name" value="NACHT"/>
    <property type="match status" value="1"/>
</dbReference>
<dbReference type="InterPro" id="IPR027417">
    <property type="entry name" value="P-loop_NTPase"/>
</dbReference>
<accession>A0ABN1UV89</accession>
<keyword evidence="5" id="KW-1185">Reference proteome</keyword>
<feature type="domain" description="NACHT" evidence="3">
    <location>
        <begin position="288"/>
        <end position="609"/>
    </location>
</feature>
<evidence type="ECO:0000313" key="5">
    <source>
        <dbReference type="Proteomes" id="UP001501371"/>
    </source>
</evidence>
<protein>
    <recommendedName>
        <fullName evidence="3">NACHT domain-containing protein</fullName>
    </recommendedName>
</protein>
<keyword evidence="2" id="KW-0067">ATP-binding</keyword>
<dbReference type="Gene3D" id="3.40.50.300">
    <property type="entry name" value="P-loop containing nucleotide triphosphate hydrolases"/>
    <property type="match status" value="1"/>
</dbReference>
<dbReference type="SUPFAM" id="SSF52540">
    <property type="entry name" value="P-loop containing nucleoside triphosphate hydrolases"/>
    <property type="match status" value="1"/>
</dbReference>
<evidence type="ECO:0000256" key="2">
    <source>
        <dbReference type="ARBA" id="ARBA00022840"/>
    </source>
</evidence>
<dbReference type="InterPro" id="IPR007111">
    <property type="entry name" value="NACHT_NTPase"/>
</dbReference>
<dbReference type="InterPro" id="IPR043504">
    <property type="entry name" value="Peptidase_S1_PA_chymotrypsin"/>
</dbReference>
<proteinExistence type="predicted"/>
<dbReference type="PANTHER" id="PTHR46844:SF1">
    <property type="entry name" value="SLR5058 PROTEIN"/>
    <property type="match status" value="1"/>
</dbReference>
<dbReference type="InterPro" id="IPR009003">
    <property type="entry name" value="Peptidase_S1_PA"/>
</dbReference>
<keyword evidence="1" id="KW-0547">Nucleotide-binding</keyword>
<evidence type="ECO:0000259" key="3">
    <source>
        <dbReference type="PROSITE" id="PS50837"/>
    </source>
</evidence>
<organism evidence="4 5">
    <name type="scientific">Streptomyces hebeiensis</name>
    <dbReference type="NCBI Taxonomy" id="229486"/>
    <lineage>
        <taxon>Bacteria</taxon>
        <taxon>Bacillati</taxon>
        <taxon>Actinomycetota</taxon>
        <taxon>Actinomycetes</taxon>
        <taxon>Kitasatosporales</taxon>
        <taxon>Streptomycetaceae</taxon>
        <taxon>Streptomyces</taxon>
    </lineage>
</organism>
<reference evidence="4 5" key="1">
    <citation type="journal article" date="2019" name="Int. J. Syst. Evol. Microbiol.">
        <title>The Global Catalogue of Microorganisms (GCM) 10K type strain sequencing project: providing services to taxonomists for standard genome sequencing and annotation.</title>
        <authorList>
            <consortium name="The Broad Institute Genomics Platform"/>
            <consortium name="The Broad Institute Genome Sequencing Center for Infectious Disease"/>
            <person name="Wu L."/>
            <person name="Ma J."/>
        </authorList>
    </citation>
    <scope>NUCLEOTIDE SEQUENCE [LARGE SCALE GENOMIC DNA]</scope>
    <source>
        <strain evidence="4 5">JCM 12696</strain>
    </source>
</reference>
<comment type="caution">
    <text evidence="4">The sequence shown here is derived from an EMBL/GenBank/DDBJ whole genome shotgun (WGS) entry which is preliminary data.</text>
</comment>
<evidence type="ECO:0000256" key="1">
    <source>
        <dbReference type="ARBA" id="ARBA00022741"/>
    </source>
</evidence>
<gene>
    <name evidence="4" type="ORF">GCM10009654_32260</name>
</gene>
<dbReference type="EMBL" id="BAAAKV010000026">
    <property type="protein sequence ID" value="GAA1172583.1"/>
    <property type="molecule type" value="Genomic_DNA"/>
</dbReference>
<name>A0ABN1UV89_9ACTN</name>
<dbReference type="PANTHER" id="PTHR46844">
    <property type="entry name" value="SLR5058 PROTEIN"/>
    <property type="match status" value="1"/>
</dbReference>
<evidence type="ECO:0000313" key="4">
    <source>
        <dbReference type="EMBL" id="GAA1172583.1"/>
    </source>
</evidence>
<dbReference type="InterPro" id="IPR032675">
    <property type="entry name" value="LRR_dom_sf"/>
</dbReference>
<sequence length="999" mass="108802">MSVERVVAVFGESQGTGVLLDAFTILTCAHVIGKEGRPAVAHPRLADRVPADVRWSDDHLDLALLISERPCLQRQPAAALPEIRLGEVATAGPLPHCEILGFPRIQRYGDDGALDLDQYPATVLPTAGSVRGALVCTLDQPAAAERPDGTSPLRGLSGAPVFAGEVLLGIVTEVPRGRGHLRLEGAPVPETAIRRFTRLSARFERVTDRHPQDHLFEERYARALKARYQKTRIFGIDELSTGEATWDLDTAYLSLEADQQNRETRGPFDAHAHSSQPRRIHDLLADRPRAVLRGEAGAGKTTLVWWLASHAVCGTLSPELAELNGLVPFVVPLRTVQARGSGLPTPGRLPAVAGLLTDDAPPGWAVRVLESGRALLLVDGVDEVPASERDNTRTWLTELLNLYPRTRCLATVRPLAKFVTAWHTAARIECDAYTDRERAASEQAHLEHLEGELRAQFERNTALRTLARTPLLCAVICALHRRRGGLLPDTRWDLYRATLAMLLGSRDAQRNIGVPEGITMGFDEHQELLQAVAVWLVRGGQSQLSHEDAERQIEGAMRRLPHVKAQGPASAVLTYLLNRSGLLQERVGDVVQFIHRTFQDYLAARALVEGGSLPELLRNAHNEQWHDTILLAVGHCRPNEVKTLIEGLIEAGDATADPTVRESVHVLAARCFLDAVVVDETVEERIAARVRALLPPRPGSDPDTLGSLGSYLLPLLPDPSGLTEEESNRTARLISLIGGAEAIPAAARYARHGGRAARAHLCANWHRFPAEEYAREVLSAMPLATEALFVSRPEHLRELSTLPPIGFLGVLNDVTSEDLLSCLRDVRCGQLHLSGNDALRDVAFLPELTGLTSFSLTECPRVSDLSALARSSAEYLILDEGSFGQADLTPVREMPKLRALLLIYEGGSHAPRLPPPHARVVHLTIETARPLDLSPIGDWPSLQGLQIILASAPALDLTPLAGLTDLEVTVSFKGDDPPPGLMGAELLGDRLTVERPETV</sequence>
<dbReference type="SUPFAM" id="SSF50494">
    <property type="entry name" value="Trypsin-like serine proteases"/>
    <property type="match status" value="1"/>
</dbReference>
<dbReference type="Gene3D" id="2.40.10.10">
    <property type="entry name" value="Trypsin-like serine proteases"/>
    <property type="match status" value="1"/>
</dbReference>
<dbReference type="Pfam" id="PF13365">
    <property type="entry name" value="Trypsin_2"/>
    <property type="match status" value="1"/>
</dbReference>
<dbReference type="Gene3D" id="3.80.10.10">
    <property type="entry name" value="Ribonuclease Inhibitor"/>
    <property type="match status" value="1"/>
</dbReference>
<dbReference type="PROSITE" id="PS50837">
    <property type="entry name" value="NACHT"/>
    <property type="match status" value="1"/>
</dbReference>
<dbReference type="Proteomes" id="UP001501371">
    <property type="component" value="Unassembled WGS sequence"/>
</dbReference>